<keyword evidence="2 7" id="KW-0812">Transmembrane</keyword>
<reference evidence="9" key="1">
    <citation type="submission" date="2023-06" db="EMBL/GenBank/DDBJ databases">
        <authorList>
            <person name="Jiang Y."/>
            <person name="Liu Q."/>
        </authorList>
    </citation>
    <scope>NUCLEOTIDE SEQUENCE</scope>
    <source>
        <strain evidence="9">CGMCC 1.12089</strain>
    </source>
</reference>
<evidence type="ECO:0000313" key="9">
    <source>
        <dbReference type="EMBL" id="MDM0042957.1"/>
    </source>
</evidence>
<organism evidence="9 10">
    <name type="scientific">Variovorax dokdonensis</name>
    <dbReference type="NCBI Taxonomy" id="344883"/>
    <lineage>
        <taxon>Bacteria</taxon>
        <taxon>Pseudomonadati</taxon>
        <taxon>Pseudomonadota</taxon>
        <taxon>Betaproteobacteria</taxon>
        <taxon>Burkholderiales</taxon>
        <taxon>Comamonadaceae</taxon>
        <taxon>Variovorax</taxon>
    </lineage>
</organism>
<keyword evidence="4 7" id="KW-0472">Membrane</keyword>
<evidence type="ECO:0000256" key="5">
    <source>
        <dbReference type="ARBA" id="ARBA00023143"/>
    </source>
</evidence>
<keyword evidence="5 7" id="KW-0975">Bacterial flagellum</keyword>
<evidence type="ECO:0000256" key="3">
    <source>
        <dbReference type="ARBA" id="ARBA00022989"/>
    </source>
</evidence>
<evidence type="ECO:0000256" key="6">
    <source>
        <dbReference type="ARBA" id="ARBA00037937"/>
    </source>
</evidence>
<keyword evidence="1 7" id="KW-1003">Cell membrane</keyword>
<evidence type="ECO:0000256" key="7">
    <source>
        <dbReference type="RuleBase" id="RU362064"/>
    </source>
</evidence>
<comment type="subcellular location">
    <subcellularLocation>
        <location evidence="7">Cell membrane</location>
    </subcellularLocation>
    <subcellularLocation>
        <location evidence="7">Bacterial flagellum basal body</location>
    </subcellularLocation>
</comment>
<dbReference type="InterPro" id="IPR022781">
    <property type="entry name" value="Flagellar_biosynth_FliO"/>
</dbReference>
<sequence>MKKTLLERLRSARVPVLIGALGAVPVHATLQTVAPGSTEVASSGIGQAFLGMAAVLASIFALSWLAKRFGLQRLTGSGHLVKVVSSTAVGQRERVVVVEVADTWVVLGVTPTQVQALYTLPAQGSGQLGGEGGSAVTVAATAAALAPNVASQEAKASVEPAPSGSDKAPPLPPLTYPPVMAHAASPASDGMDPVMVFARKLHESLVRNTHLSTP</sequence>
<comment type="similarity">
    <text evidence="6 7">Belongs to the FliO/MopB family.</text>
</comment>
<evidence type="ECO:0000256" key="4">
    <source>
        <dbReference type="ARBA" id="ARBA00023136"/>
    </source>
</evidence>
<keyword evidence="9" id="KW-0282">Flagellum</keyword>
<protein>
    <recommendedName>
        <fullName evidence="7">Flagellar protein</fullName>
    </recommendedName>
</protein>
<evidence type="ECO:0000256" key="1">
    <source>
        <dbReference type="ARBA" id="ARBA00022475"/>
    </source>
</evidence>
<gene>
    <name evidence="9" type="primary">fliO</name>
    <name evidence="9" type="ORF">QTH91_00545</name>
</gene>
<dbReference type="NCBIfam" id="TIGR03500">
    <property type="entry name" value="FliO_TIGR"/>
    <property type="match status" value="1"/>
</dbReference>
<dbReference type="Pfam" id="PF04347">
    <property type="entry name" value="FliO"/>
    <property type="match status" value="1"/>
</dbReference>
<keyword evidence="9" id="KW-0969">Cilium</keyword>
<dbReference type="PANTHER" id="PTHR38766:SF1">
    <property type="entry name" value="FLAGELLAR PROTEIN FLIO"/>
    <property type="match status" value="1"/>
</dbReference>
<feature type="transmembrane region" description="Helical" evidence="7">
    <location>
        <begin position="44"/>
        <end position="65"/>
    </location>
</feature>
<dbReference type="EMBL" id="JASZYV010000001">
    <property type="protein sequence ID" value="MDM0042957.1"/>
    <property type="molecule type" value="Genomic_DNA"/>
</dbReference>
<comment type="caution">
    <text evidence="9">The sequence shown here is derived from an EMBL/GenBank/DDBJ whole genome shotgun (WGS) entry which is preliminary data.</text>
</comment>
<name>A0ABT7N4T8_9BURK</name>
<dbReference type="PANTHER" id="PTHR38766">
    <property type="entry name" value="FLAGELLAR PROTEIN FLIO"/>
    <property type="match status" value="1"/>
</dbReference>
<evidence type="ECO:0000256" key="2">
    <source>
        <dbReference type="ARBA" id="ARBA00022692"/>
    </source>
</evidence>
<evidence type="ECO:0000256" key="8">
    <source>
        <dbReference type="SAM" id="MobiDB-lite"/>
    </source>
</evidence>
<dbReference type="InterPro" id="IPR052205">
    <property type="entry name" value="FliO/MopB"/>
</dbReference>
<dbReference type="RefSeq" id="WP_286658086.1">
    <property type="nucleotide sequence ID" value="NZ_JASZYV010000001.1"/>
</dbReference>
<keyword evidence="9" id="KW-0966">Cell projection</keyword>
<keyword evidence="3 7" id="KW-1133">Transmembrane helix</keyword>
<feature type="region of interest" description="Disordered" evidence="8">
    <location>
        <begin position="154"/>
        <end position="173"/>
    </location>
</feature>
<proteinExistence type="inferred from homology"/>
<evidence type="ECO:0000313" key="10">
    <source>
        <dbReference type="Proteomes" id="UP001174908"/>
    </source>
</evidence>
<keyword evidence="10" id="KW-1185">Reference proteome</keyword>
<dbReference type="Proteomes" id="UP001174908">
    <property type="component" value="Unassembled WGS sequence"/>
</dbReference>
<accession>A0ABT7N4T8</accession>